<evidence type="ECO:0000313" key="2">
    <source>
        <dbReference type="EMBL" id="AOS63870.1"/>
    </source>
</evidence>
<evidence type="ECO:0000313" key="3">
    <source>
        <dbReference type="Proteomes" id="UP000095210"/>
    </source>
</evidence>
<feature type="transmembrane region" description="Helical" evidence="1">
    <location>
        <begin position="166"/>
        <end position="188"/>
    </location>
</feature>
<gene>
    <name evidence="2" type="ORF">TL08_15305</name>
</gene>
<organism evidence="2 3">
    <name type="scientific">Actinoalloteichus hymeniacidonis</name>
    <dbReference type="NCBI Taxonomy" id="340345"/>
    <lineage>
        <taxon>Bacteria</taxon>
        <taxon>Bacillati</taxon>
        <taxon>Actinomycetota</taxon>
        <taxon>Actinomycetes</taxon>
        <taxon>Pseudonocardiales</taxon>
        <taxon>Pseudonocardiaceae</taxon>
        <taxon>Actinoalloteichus</taxon>
    </lineage>
</organism>
<name>A0AAC9MZ07_9PSEU</name>
<keyword evidence="1" id="KW-0472">Membrane</keyword>
<dbReference type="Proteomes" id="UP000095210">
    <property type="component" value="Chromosome"/>
</dbReference>
<proteinExistence type="predicted"/>
<protein>
    <recommendedName>
        <fullName evidence="4">Bacterial PH domain</fullName>
    </recommendedName>
</protein>
<reference evidence="3" key="1">
    <citation type="submission" date="2016-03" db="EMBL/GenBank/DDBJ databases">
        <title>Complete genome sequence of the type strain Actinoalloteichus hymeniacidonis DSM 45092.</title>
        <authorList>
            <person name="Schaffert L."/>
            <person name="Albersmeier A."/>
            <person name="Winkler A."/>
            <person name="Kalinowski J."/>
            <person name="Zotchev S."/>
            <person name="Ruckert C."/>
        </authorList>
    </citation>
    <scope>NUCLEOTIDE SEQUENCE [LARGE SCALE GENOMIC DNA]</scope>
    <source>
        <strain evidence="3">HPA177(T) (DSM 45092(T))</strain>
    </source>
</reference>
<keyword evidence="1" id="KW-1133">Transmembrane helix</keyword>
<sequence>MLTLRPTTERRVFTVALAVIISSIFIMPGAVTAGWIGILVGLAVVAAFVGLVALSRFRPLVVLTRTHLGHRGMFGGIRWIPRSLVKGIVHGPVLLGRTAPHTVFIADEGGRCLLRLMDGTFERADLDRLVAQLPAPVYPLPLRALTPNKLDLLYPGLTSWWERHPIGLAFIILAAVLIVTLCTAVIIAL</sequence>
<dbReference type="KEGG" id="ahm:TL08_15305"/>
<accession>A0AAC9MZ07</accession>
<evidence type="ECO:0008006" key="4">
    <source>
        <dbReference type="Google" id="ProtNLM"/>
    </source>
</evidence>
<keyword evidence="3" id="KW-1185">Reference proteome</keyword>
<dbReference type="AlphaFoldDB" id="A0AAC9MZ07"/>
<keyword evidence="1" id="KW-0812">Transmembrane</keyword>
<evidence type="ECO:0000256" key="1">
    <source>
        <dbReference type="SAM" id="Phobius"/>
    </source>
</evidence>
<feature type="transmembrane region" description="Helical" evidence="1">
    <location>
        <begin position="12"/>
        <end position="30"/>
    </location>
</feature>
<dbReference type="EMBL" id="CP014859">
    <property type="protein sequence ID" value="AOS63870.1"/>
    <property type="molecule type" value="Genomic_DNA"/>
</dbReference>
<feature type="transmembrane region" description="Helical" evidence="1">
    <location>
        <begin position="36"/>
        <end position="55"/>
    </location>
</feature>